<accession>A0A9P5X2P9</accession>
<sequence length="180" mass="20562">MCYKFYPQLPYSSQLAQESYMYPVTQHETEHDALLMREASLNPLRSNSSNYFLFPMTRSLSAPETWFAHDLSSDFSGPLSLNKRPTFLDIIKRLQEVRLNPVSKQRIEYMGQRPGQEANTQPFTSVVFQDANSQHGNVKFLESGIELLKGLIERGLSFTCSTDIKKIAQSWCSSLVEDPV</sequence>
<gene>
    <name evidence="1" type="ORF">P691DRAFT_788262</name>
</gene>
<reference evidence="1" key="1">
    <citation type="submission" date="2020-11" db="EMBL/GenBank/DDBJ databases">
        <authorList>
            <consortium name="DOE Joint Genome Institute"/>
            <person name="Ahrendt S."/>
            <person name="Riley R."/>
            <person name="Andreopoulos W."/>
            <person name="Labutti K."/>
            <person name="Pangilinan J."/>
            <person name="Ruiz-Duenas F.J."/>
            <person name="Barrasa J.M."/>
            <person name="Sanchez-Garcia M."/>
            <person name="Camarero S."/>
            <person name="Miyauchi S."/>
            <person name="Serrano A."/>
            <person name="Linde D."/>
            <person name="Babiker R."/>
            <person name="Drula E."/>
            <person name="Ayuso-Fernandez I."/>
            <person name="Pacheco R."/>
            <person name="Padilla G."/>
            <person name="Ferreira P."/>
            <person name="Barriuso J."/>
            <person name="Kellner H."/>
            <person name="Castanera R."/>
            <person name="Alfaro M."/>
            <person name="Ramirez L."/>
            <person name="Pisabarro A.G."/>
            <person name="Kuo A."/>
            <person name="Tritt A."/>
            <person name="Lipzen A."/>
            <person name="He G."/>
            <person name="Yan M."/>
            <person name="Ng V."/>
            <person name="Cullen D."/>
            <person name="Martin F."/>
            <person name="Rosso M.-N."/>
            <person name="Henrissat B."/>
            <person name="Hibbett D."/>
            <person name="Martinez A.T."/>
            <person name="Grigoriev I.V."/>
        </authorList>
    </citation>
    <scope>NUCLEOTIDE SEQUENCE</scope>
    <source>
        <strain evidence="1">MF-IS2</strain>
    </source>
</reference>
<proteinExistence type="predicted"/>
<dbReference type="Proteomes" id="UP000807342">
    <property type="component" value="Unassembled WGS sequence"/>
</dbReference>
<dbReference type="AlphaFoldDB" id="A0A9P5X2P9"/>
<organism evidence="1 2">
    <name type="scientific">Macrolepiota fuliginosa MF-IS2</name>
    <dbReference type="NCBI Taxonomy" id="1400762"/>
    <lineage>
        <taxon>Eukaryota</taxon>
        <taxon>Fungi</taxon>
        <taxon>Dikarya</taxon>
        <taxon>Basidiomycota</taxon>
        <taxon>Agaricomycotina</taxon>
        <taxon>Agaricomycetes</taxon>
        <taxon>Agaricomycetidae</taxon>
        <taxon>Agaricales</taxon>
        <taxon>Agaricineae</taxon>
        <taxon>Agaricaceae</taxon>
        <taxon>Macrolepiota</taxon>
    </lineage>
</organism>
<comment type="caution">
    <text evidence="1">The sequence shown here is derived from an EMBL/GenBank/DDBJ whole genome shotgun (WGS) entry which is preliminary data.</text>
</comment>
<evidence type="ECO:0000313" key="2">
    <source>
        <dbReference type="Proteomes" id="UP000807342"/>
    </source>
</evidence>
<protein>
    <submittedName>
        <fullName evidence="1">Uncharacterized protein</fullName>
    </submittedName>
</protein>
<name>A0A9P5X2P9_9AGAR</name>
<keyword evidence="2" id="KW-1185">Reference proteome</keyword>
<dbReference type="EMBL" id="MU151499">
    <property type="protein sequence ID" value="KAF9443252.1"/>
    <property type="molecule type" value="Genomic_DNA"/>
</dbReference>
<evidence type="ECO:0000313" key="1">
    <source>
        <dbReference type="EMBL" id="KAF9443252.1"/>
    </source>
</evidence>